<protein>
    <submittedName>
        <fullName evidence="3">Kinase-like protein</fullName>
    </submittedName>
</protein>
<feature type="region of interest" description="Disordered" evidence="1">
    <location>
        <begin position="461"/>
        <end position="546"/>
    </location>
</feature>
<dbReference type="AlphaFoldDB" id="A0A2T4C7F8"/>
<evidence type="ECO:0000259" key="2">
    <source>
        <dbReference type="PROSITE" id="PS50011"/>
    </source>
</evidence>
<feature type="compositionally biased region" description="Polar residues" evidence="1">
    <location>
        <begin position="522"/>
        <end position="546"/>
    </location>
</feature>
<dbReference type="STRING" id="983965.A0A2T4C7F8"/>
<feature type="domain" description="Protein kinase" evidence="2">
    <location>
        <begin position="207"/>
        <end position="481"/>
    </location>
</feature>
<dbReference type="SMART" id="SM00220">
    <property type="entry name" value="S_TKc"/>
    <property type="match status" value="1"/>
</dbReference>
<accession>A0A2T4C7F8</accession>
<dbReference type="Proteomes" id="UP000240760">
    <property type="component" value="Unassembled WGS sequence"/>
</dbReference>
<dbReference type="GO" id="GO:0005524">
    <property type="term" value="F:ATP binding"/>
    <property type="evidence" value="ECO:0007669"/>
    <property type="project" value="InterPro"/>
</dbReference>
<keyword evidence="4" id="KW-1185">Reference proteome</keyword>
<proteinExistence type="predicted"/>
<evidence type="ECO:0000256" key="1">
    <source>
        <dbReference type="SAM" id="MobiDB-lite"/>
    </source>
</evidence>
<evidence type="ECO:0000313" key="3">
    <source>
        <dbReference type="EMBL" id="PTB77500.1"/>
    </source>
</evidence>
<dbReference type="InterPro" id="IPR000719">
    <property type="entry name" value="Prot_kinase_dom"/>
</dbReference>
<dbReference type="PANTHER" id="PTHR24361">
    <property type="entry name" value="MITOGEN-ACTIVATED KINASE KINASE KINASE"/>
    <property type="match status" value="1"/>
</dbReference>
<gene>
    <name evidence="3" type="ORF">M440DRAFT_1469456</name>
</gene>
<dbReference type="PROSITE" id="PS50011">
    <property type="entry name" value="PROTEIN_KINASE_DOM"/>
    <property type="match status" value="1"/>
</dbReference>
<feature type="compositionally biased region" description="Basic and acidic residues" evidence="1">
    <location>
        <begin position="461"/>
        <end position="471"/>
    </location>
</feature>
<sequence>MCIESAMTEPSIITALSSAELSLSFATLTPEFKVAQTHLASLVAQRRSDAVDSRMDLVVAARPSDTISSDAHDPASQSRYSIVFTFSRRGHGGDSEWVVGKLDSNKREQRIDLPICSPRSRCIKGRKLFEVFIHAKSGYLNADNQGDHVELRFQDRHVLHISANLLRIGSLHYALRYSIESATAYLASRKVCFAFQPHHDHIRLRHVILHNVIAKGNTCVVRAGVDRRTGNPIACKTMQCGQANIEAVVNEVSIASIIAAHASSGLVPLLSKSCGHGYPLPCSRAEIEDMHLVMPYAPFTFDNAPWQDMCPSLKLALFRYALERLKNPHAAGIMHRDINPSNLLVFSLQPAAAAAIGDFGMAKVGSDGSEKSLGSLAYQAPEVATQETYTSAIDGCKWFGPLSDHEHYSAMLDHLAGLETQMPDGLATLLRAMLSRVATHQPSAEDALADAVWEQIAEADSVRASDRRSSEEGSSMQQPIEDLPLSGSDAGGGPVRRPGLLMPEADDLHQRMKRSNAPPPSSTDLTSEVINRSEAPSPSSGANDDD</sequence>
<dbReference type="OrthoDB" id="5979581at2759"/>
<dbReference type="Pfam" id="PF00069">
    <property type="entry name" value="Pkinase"/>
    <property type="match status" value="1"/>
</dbReference>
<keyword evidence="3" id="KW-0808">Transferase</keyword>
<dbReference type="Gene3D" id="1.10.510.10">
    <property type="entry name" value="Transferase(Phosphotransferase) domain 1"/>
    <property type="match status" value="1"/>
</dbReference>
<dbReference type="SUPFAM" id="SSF56112">
    <property type="entry name" value="Protein kinase-like (PK-like)"/>
    <property type="match status" value="1"/>
</dbReference>
<dbReference type="GO" id="GO:0005737">
    <property type="term" value="C:cytoplasm"/>
    <property type="evidence" value="ECO:0007669"/>
    <property type="project" value="TreeGrafter"/>
</dbReference>
<dbReference type="InterPro" id="IPR053235">
    <property type="entry name" value="Ser_Thr_kinase"/>
</dbReference>
<evidence type="ECO:0000313" key="4">
    <source>
        <dbReference type="Proteomes" id="UP000240760"/>
    </source>
</evidence>
<organism evidence="3 4">
    <name type="scientific">Trichoderma longibrachiatum ATCC 18648</name>
    <dbReference type="NCBI Taxonomy" id="983965"/>
    <lineage>
        <taxon>Eukaryota</taxon>
        <taxon>Fungi</taxon>
        <taxon>Dikarya</taxon>
        <taxon>Ascomycota</taxon>
        <taxon>Pezizomycotina</taxon>
        <taxon>Sordariomycetes</taxon>
        <taxon>Hypocreomycetidae</taxon>
        <taxon>Hypocreales</taxon>
        <taxon>Hypocreaceae</taxon>
        <taxon>Trichoderma</taxon>
    </lineage>
</organism>
<keyword evidence="3" id="KW-0418">Kinase</keyword>
<reference evidence="3 4" key="1">
    <citation type="submission" date="2016-07" db="EMBL/GenBank/DDBJ databases">
        <title>Multiple horizontal gene transfer events from other fungi enriched the ability of initially mycotrophic Trichoderma (Ascomycota) to feed on dead plant biomass.</title>
        <authorList>
            <consortium name="DOE Joint Genome Institute"/>
            <person name="Aerts A."/>
            <person name="Atanasova L."/>
            <person name="Chenthamara K."/>
            <person name="Zhang J."/>
            <person name="Grujic M."/>
            <person name="Henrissat B."/>
            <person name="Kuo A."/>
            <person name="Salamov A."/>
            <person name="Lipzen A."/>
            <person name="Labutti K."/>
            <person name="Barry K."/>
            <person name="Miao Y."/>
            <person name="Rahimi M.J."/>
            <person name="Shen Q."/>
            <person name="Grigoriev I.V."/>
            <person name="Kubicek C.P."/>
            <person name="Druzhinina I.S."/>
        </authorList>
    </citation>
    <scope>NUCLEOTIDE SEQUENCE [LARGE SCALE GENOMIC DNA]</scope>
    <source>
        <strain evidence="3 4">ATCC 18648</strain>
    </source>
</reference>
<dbReference type="GO" id="GO:0004674">
    <property type="term" value="F:protein serine/threonine kinase activity"/>
    <property type="evidence" value="ECO:0007669"/>
    <property type="project" value="TreeGrafter"/>
</dbReference>
<dbReference type="EMBL" id="KZ679130">
    <property type="protein sequence ID" value="PTB77500.1"/>
    <property type="molecule type" value="Genomic_DNA"/>
</dbReference>
<name>A0A2T4C7F8_TRILO</name>
<dbReference type="InterPro" id="IPR011009">
    <property type="entry name" value="Kinase-like_dom_sf"/>
</dbReference>